<dbReference type="EMBL" id="VTFR01000021">
    <property type="protein sequence ID" value="TYT28078.1"/>
    <property type="molecule type" value="Genomic_DNA"/>
</dbReference>
<evidence type="ECO:0000313" key="3">
    <source>
        <dbReference type="Proteomes" id="UP000323910"/>
    </source>
</evidence>
<organism evidence="2 3">
    <name type="scientific">Lelliottia nimipressuralis</name>
    <dbReference type="NCBI Taxonomy" id="69220"/>
    <lineage>
        <taxon>Bacteria</taxon>
        <taxon>Pseudomonadati</taxon>
        <taxon>Pseudomonadota</taxon>
        <taxon>Gammaproteobacteria</taxon>
        <taxon>Enterobacterales</taxon>
        <taxon>Enterobacteriaceae</taxon>
        <taxon>Lelliottia</taxon>
    </lineage>
</organism>
<proteinExistence type="predicted"/>
<name>A0ABY3NWL5_9ENTR</name>
<keyword evidence="1" id="KW-0472">Membrane</keyword>
<dbReference type="RefSeq" id="WP_129036385.1">
    <property type="nucleotide sequence ID" value="NZ_SDDX01000040.1"/>
</dbReference>
<keyword evidence="1" id="KW-1133">Transmembrane helix</keyword>
<evidence type="ECO:0000313" key="2">
    <source>
        <dbReference type="EMBL" id="TYT28078.1"/>
    </source>
</evidence>
<comment type="caution">
    <text evidence="2">The sequence shown here is derived from an EMBL/GenBank/DDBJ whole genome shotgun (WGS) entry which is preliminary data.</text>
</comment>
<gene>
    <name evidence="2" type="ORF">FZO59_22120</name>
</gene>
<keyword evidence="1" id="KW-0812">Transmembrane</keyword>
<feature type="transmembrane region" description="Helical" evidence="1">
    <location>
        <begin position="9"/>
        <end position="26"/>
    </location>
</feature>
<reference evidence="2 3" key="1">
    <citation type="submission" date="2019-08" db="EMBL/GenBank/DDBJ databases">
        <title>The draft genome of Lelliottia nimipressuralis strain CICC 24156.</title>
        <authorList>
            <person name="Wu W."/>
            <person name="Feng Y."/>
            <person name="Zong Z."/>
        </authorList>
    </citation>
    <scope>NUCLEOTIDE SEQUENCE [LARGE SCALE GENOMIC DNA]</scope>
    <source>
        <strain evidence="2 3">CICC 24156</strain>
    </source>
</reference>
<dbReference type="Proteomes" id="UP000323910">
    <property type="component" value="Unassembled WGS sequence"/>
</dbReference>
<accession>A0ABY3NWL5</accession>
<sequence>MRLGSNQRIVSLVLLFIISVSIFIPIQKAYSNPLLVARAVMPAVVGRVIGARAMKAAVAAGGANEAVYLTLVKNTTSAISKATISKSSNIASSGFFRSASGALTWGGVGYTAGTLTADYFSSSGGYMVATSGKPIGDGKYEVTFGDATFVVDYEPSEDNPVVLLPGKFNTDSHETVAELQPGHKWYMFPYGTKGEAGYIVGTISGVAMGYLETRRDAGGFTCRAPDKVSCTYTIEIREVTDNGTSASVKYSYTGTYTDSNGKEQSFTNAPIIGIVPNYNKDFNPDEEILYGEPKIATDEDGFSAMDALKDVPMDLDQLASMINNMLMDAAAQPDYEGIPVSSSDPVTSGEIKANYPNHGKLNDFDYMYPSQNAPNADINIEAPKYNGDNNSGNESELPSFEYPDVDTPELEDAPTANEILRPIKELFPEYRDMNISGKSKASYTCPIAEFNVFDTDYALDQHCVFLEQYRPWIQLISTLMWSLFALRILLSA</sequence>
<keyword evidence="3" id="KW-1185">Reference proteome</keyword>
<evidence type="ECO:0000256" key="1">
    <source>
        <dbReference type="SAM" id="Phobius"/>
    </source>
</evidence>
<protein>
    <submittedName>
        <fullName evidence="2">Uncharacterized protein</fullName>
    </submittedName>
</protein>